<dbReference type="EMBL" id="NJEU01000023">
    <property type="protein sequence ID" value="PHH83209.1"/>
    <property type="molecule type" value="Genomic_DNA"/>
</dbReference>
<dbReference type="PROSITE" id="PS00086">
    <property type="entry name" value="CYTOCHROME_P450"/>
    <property type="match status" value="1"/>
</dbReference>
<dbReference type="GO" id="GO:0004497">
    <property type="term" value="F:monooxygenase activity"/>
    <property type="evidence" value="ECO:0007669"/>
    <property type="project" value="UniProtKB-KW"/>
</dbReference>
<keyword evidence="11" id="KW-0812">Transmembrane</keyword>
<comment type="similarity">
    <text evidence="3 10">Belongs to the cytochrome P450 family.</text>
</comment>
<feature type="transmembrane region" description="Helical" evidence="11">
    <location>
        <begin position="12"/>
        <end position="28"/>
    </location>
</feature>
<keyword evidence="4 9" id="KW-0349">Heme</keyword>
<evidence type="ECO:0000256" key="1">
    <source>
        <dbReference type="ARBA" id="ARBA00001971"/>
    </source>
</evidence>
<evidence type="ECO:0000256" key="4">
    <source>
        <dbReference type="ARBA" id="ARBA00022617"/>
    </source>
</evidence>
<dbReference type="InterPro" id="IPR036396">
    <property type="entry name" value="Cyt_P450_sf"/>
</dbReference>
<dbReference type="GO" id="GO:0016705">
    <property type="term" value="F:oxidoreductase activity, acting on paired donors, with incorporation or reduction of molecular oxygen"/>
    <property type="evidence" value="ECO:0007669"/>
    <property type="project" value="InterPro"/>
</dbReference>
<keyword evidence="8 10" id="KW-0503">Monooxygenase</keyword>
<dbReference type="GO" id="GO:0020037">
    <property type="term" value="F:heme binding"/>
    <property type="evidence" value="ECO:0007669"/>
    <property type="project" value="InterPro"/>
</dbReference>
<gene>
    <name evidence="12" type="ORF">CDD82_3134</name>
</gene>
<dbReference type="AlphaFoldDB" id="A0A2C5Y5Q2"/>
<dbReference type="PRINTS" id="PR00465">
    <property type="entry name" value="EP450IV"/>
</dbReference>
<organism evidence="12 13">
    <name type="scientific">Ophiocordyceps australis</name>
    <dbReference type="NCBI Taxonomy" id="1399860"/>
    <lineage>
        <taxon>Eukaryota</taxon>
        <taxon>Fungi</taxon>
        <taxon>Dikarya</taxon>
        <taxon>Ascomycota</taxon>
        <taxon>Pezizomycotina</taxon>
        <taxon>Sordariomycetes</taxon>
        <taxon>Hypocreomycetidae</taxon>
        <taxon>Hypocreales</taxon>
        <taxon>Ophiocordycipitaceae</taxon>
        <taxon>Ophiocordyceps</taxon>
    </lineage>
</organism>
<evidence type="ECO:0000256" key="7">
    <source>
        <dbReference type="ARBA" id="ARBA00023004"/>
    </source>
</evidence>
<evidence type="ECO:0000256" key="3">
    <source>
        <dbReference type="ARBA" id="ARBA00010617"/>
    </source>
</evidence>
<dbReference type="Pfam" id="PF00067">
    <property type="entry name" value="p450"/>
    <property type="match status" value="1"/>
</dbReference>
<accession>A0A2C5Y5Q2</accession>
<evidence type="ECO:0000256" key="5">
    <source>
        <dbReference type="ARBA" id="ARBA00022723"/>
    </source>
</evidence>
<keyword evidence="7 9" id="KW-0408">Iron</keyword>
<dbReference type="GO" id="GO:0005506">
    <property type="term" value="F:iron ion binding"/>
    <property type="evidence" value="ECO:0007669"/>
    <property type="project" value="InterPro"/>
</dbReference>
<name>A0A2C5Y5Q2_9HYPO</name>
<keyword evidence="11" id="KW-0472">Membrane</keyword>
<dbReference type="InterPro" id="IPR017972">
    <property type="entry name" value="Cyt_P450_CS"/>
</dbReference>
<evidence type="ECO:0000313" key="13">
    <source>
        <dbReference type="Proteomes" id="UP000224854"/>
    </source>
</evidence>
<dbReference type="PANTHER" id="PTHR24305:SF175">
    <property type="entry name" value="CYTOCHROME P450 MONOOXYGENASE PKFB"/>
    <property type="match status" value="1"/>
</dbReference>
<dbReference type="PANTHER" id="PTHR24305">
    <property type="entry name" value="CYTOCHROME P450"/>
    <property type="match status" value="1"/>
</dbReference>
<keyword evidence="5 9" id="KW-0479">Metal-binding</keyword>
<evidence type="ECO:0000256" key="11">
    <source>
        <dbReference type="SAM" id="Phobius"/>
    </source>
</evidence>
<keyword evidence="13" id="KW-1185">Reference proteome</keyword>
<sequence length="515" mass="58887">MKWESLNKRETVFALAFGIGIVLAYQFYRASKLQSIPGPFIAKFTNLHRFFLTRSGYAHLYQARAHEKYGAVVRFGPNMVSFCDPEAIPSIFHMRNGFAKSNMYRAFRPWTPNGQIASVFSAEDDAENRQMKQHVAVYYSLSYTVSSFEKRVDDAIHMLFDQLNGKFVATGAQFNLTMWLKFYSYDIMALMTFRRAYGYLQHGDEFSTIMRDVKKSMMSIAPMTQIPWLDWLLHKNRLVNSVKREAMSALLTFVLARIAERRNSSETASKTNVTGPDADGDFLGYFLQAMDKKADKVPLRYLTMWTMANILGGSDSSAAVLRSLVCLLAKHPNALETVRTELWNQQQTTTGLSLPVPQWHELQNLLFLDACINETLRTEPPFGLALERVVPVHGTTICGRFFPQGTIVGMNPYVTNRHRPTWGDDADVWRPRRWLEGNSAHIRKLEASLLTFGAGTRTCLGRQVAMLEIKKLLAALIINYDIGLVEPRAKVDRYFWIMMPESVQVTIRKRDKPRI</sequence>
<dbReference type="Gene3D" id="1.10.630.10">
    <property type="entry name" value="Cytochrome P450"/>
    <property type="match status" value="1"/>
</dbReference>
<proteinExistence type="inferred from homology"/>
<dbReference type="CDD" id="cd11060">
    <property type="entry name" value="CYP57A1-like"/>
    <property type="match status" value="1"/>
</dbReference>
<dbReference type="InterPro" id="IPR050121">
    <property type="entry name" value="Cytochrome_P450_monoxygenase"/>
</dbReference>
<comment type="caution">
    <text evidence="12">The sequence shown here is derived from an EMBL/GenBank/DDBJ whole genome shotgun (WGS) entry which is preliminary data.</text>
</comment>
<evidence type="ECO:0000256" key="2">
    <source>
        <dbReference type="ARBA" id="ARBA00005179"/>
    </source>
</evidence>
<comment type="cofactor">
    <cofactor evidence="1 9">
        <name>heme</name>
        <dbReference type="ChEBI" id="CHEBI:30413"/>
    </cofactor>
</comment>
<dbReference type="Proteomes" id="UP000224854">
    <property type="component" value="Unassembled WGS sequence"/>
</dbReference>
<comment type="pathway">
    <text evidence="2">Secondary metabolite biosynthesis.</text>
</comment>
<reference evidence="12 13" key="1">
    <citation type="submission" date="2017-06" db="EMBL/GenBank/DDBJ databases">
        <title>Ant-infecting Ophiocordyceps genomes reveal a high diversity of potential behavioral manipulation genes and a possible major role for enterotoxins.</title>
        <authorList>
            <person name="De Bekker C."/>
            <person name="Evans H.C."/>
            <person name="Brachmann A."/>
            <person name="Hughes D.P."/>
        </authorList>
    </citation>
    <scope>NUCLEOTIDE SEQUENCE [LARGE SCALE GENOMIC DNA]</scope>
    <source>
        <strain evidence="12 13">1348a</strain>
    </source>
</reference>
<dbReference type="InterPro" id="IPR002403">
    <property type="entry name" value="Cyt_P450_E_grp-IV"/>
</dbReference>
<dbReference type="InterPro" id="IPR001128">
    <property type="entry name" value="Cyt_P450"/>
</dbReference>
<evidence type="ECO:0000256" key="9">
    <source>
        <dbReference type="PIRSR" id="PIRSR602403-1"/>
    </source>
</evidence>
<dbReference type="OrthoDB" id="3934656at2759"/>
<evidence type="ECO:0008006" key="14">
    <source>
        <dbReference type="Google" id="ProtNLM"/>
    </source>
</evidence>
<evidence type="ECO:0000256" key="6">
    <source>
        <dbReference type="ARBA" id="ARBA00023002"/>
    </source>
</evidence>
<keyword evidence="6 10" id="KW-0560">Oxidoreductase</keyword>
<evidence type="ECO:0000313" key="12">
    <source>
        <dbReference type="EMBL" id="PHH83209.1"/>
    </source>
</evidence>
<protein>
    <recommendedName>
        <fullName evidence="14">Cytochrome P450</fullName>
    </recommendedName>
</protein>
<dbReference type="SUPFAM" id="SSF48264">
    <property type="entry name" value="Cytochrome P450"/>
    <property type="match status" value="1"/>
</dbReference>
<keyword evidence="11" id="KW-1133">Transmembrane helix</keyword>
<feature type="binding site" description="axial binding residue" evidence="9">
    <location>
        <position position="459"/>
    </location>
    <ligand>
        <name>heme</name>
        <dbReference type="ChEBI" id="CHEBI:30413"/>
    </ligand>
    <ligandPart>
        <name>Fe</name>
        <dbReference type="ChEBI" id="CHEBI:18248"/>
    </ligandPart>
</feature>
<evidence type="ECO:0000256" key="8">
    <source>
        <dbReference type="ARBA" id="ARBA00023033"/>
    </source>
</evidence>
<evidence type="ECO:0000256" key="10">
    <source>
        <dbReference type="RuleBase" id="RU000461"/>
    </source>
</evidence>
<dbReference type="PRINTS" id="PR00385">
    <property type="entry name" value="P450"/>
</dbReference>